<dbReference type="InterPro" id="IPR036291">
    <property type="entry name" value="NAD(P)-bd_dom_sf"/>
</dbReference>
<dbReference type="Gene3D" id="3.40.50.720">
    <property type="entry name" value="NAD(P)-binding Rossmann-like Domain"/>
    <property type="match status" value="1"/>
</dbReference>
<dbReference type="InterPro" id="IPR002347">
    <property type="entry name" value="SDR_fam"/>
</dbReference>
<accession>A0ABQ2LZT7</accession>
<dbReference type="NCBIfam" id="NF005559">
    <property type="entry name" value="PRK07231.1"/>
    <property type="match status" value="1"/>
</dbReference>
<proteinExistence type="inferred from homology"/>
<organism evidence="3 4">
    <name type="scientific">Streptomyces daqingensis</name>
    <dbReference type="NCBI Taxonomy" id="1472640"/>
    <lineage>
        <taxon>Bacteria</taxon>
        <taxon>Bacillati</taxon>
        <taxon>Actinomycetota</taxon>
        <taxon>Actinomycetes</taxon>
        <taxon>Kitasatosporales</taxon>
        <taxon>Streptomycetaceae</taxon>
        <taxon>Streptomyces</taxon>
    </lineage>
</organism>
<dbReference type="InterPro" id="IPR057326">
    <property type="entry name" value="KR_dom"/>
</dbReference>
<dbReference type="Pfam" id="PF13561">
    <property type="entry name" value="adh_short_C2"/>
    <property type="match status" value="1"/>
</dbReference>
<comment type="similarity">
    <text evidence="1">Belongs to the short-chain dehydrogenases/reductases (SDR) family.</text>
</comment>
<comment type="caution">
    <text evidence="3">The sequence shown here is derived from an EMBL/GenBank/DDBJ whole genome shotgun (WGS) entry which is preliminary data.</text>
</comment>
<protein>
    <submittedName>
        <fullName evidence="3">Short-chain dehydrogenase</fullName>
    </submittedName>
</protein>
<evidence type="ECO:0000259" key="2">
    <source>
        <dbReference type="SMART" id="SM00822"/>
    </source>
</evidence>
<dbReference type="PROSITE" id="PS00061">
    <property type="entry name" value="ADH_SHORT"/>
    <property type="match status" value="1"/>
</dbReference>
<dbReference type="SMART" id="SM00822">
    <property type="entry name" value="PKS_KR"/>
    <property type="match status" value="1"/>
</dbReference>
<reference evidence="4" key="1">
    <citation type="journal article" date="2019" name="Int. J. Syst. Evol. Microbiol.">
        <title>The Global Catalogue of Microorganisms (GCM) 10K type strain sequencing project: providing services to taxonomists for standard genome sequencing and annotation.</title>
        <authorList>
            <consortium name="The Broad Institute Genomics Platform"/>
            <consortium name="The Broad Institute Genome Sequencing Center for Infectious Disease"/>
            <person name="Wu L."/>
            <person name="Ma J."/>
        </authorList>
    </citation>
    <scope>NUCLEOTIDE SEQUENCE [LARGE SCALE GENOMIC DNA]</scope>
    <source>
        <strain evidence="4">CGMCC 4.7178</strain>
    </source>
</reference>
<keyword evidence="4" id="KW-1185">Reference proteome</keyword>
<dbReference type="PANTHER" id="PTHR43975">
    <property type="entry name" value="ZGC:101858"/>
    <property type="match status" value="1"/>
</dbReference>
<gene>
    <name evidence="3" type="ORF">GCM10012287_12330</name>
</gene>
<feature type="domain" description="Ketoreductase" evidence="2">
    <location>
        <begin position="6"/>
        <end position="190"/>
    </location>
</feature>
<evidence type="ECO:0000313" key="4">
    <source>
        <dbReference type="Proteomes" id="UP000631535"/>
    </source>
</evidence>
<dbReference type="InterPro" id="IPR020904">
    <property type="entry name" value="Sc_DH/Rdtase_CS"/>
</dbReference>
<dbReference type="CDD" id="cd05233">
    <property type="entry name" value="SDR_c"/>
    <property type="match status" value="1"/>
</dbReference>
<name>A0ABQ2LZT7_9ACTN</name>
<dbReference type="PRINTS" id="PR00081">
    <property type="entry name" value="GDHRDH"/>
</dbReference>
<evidence type="ECO:0000256" key="1">
    <source>
        <dbReference type="ARBA" id="ARBA00006484"/>
    </source>
</evidence>
<sequence>MTLAGKSVVVTGAATGIGRGITESLLKSGASVTAVGRNPEPLGELAERYGDAVTVVSQDVGASGAAERIVTAATESFGALDAVVNNAGRARFGRLEETDPAEFDAMFAVNVAAPAQLIRHALPQLRARGGSVVNISSVGGALSMPGRSFYGATKAAVNSLTRSLARELAPDVRVNAILPGPVDTPMWNETGLGEQATQQMRLDLLASTPMGRFGEATEIGQWVCLLLDPQLSGWITGALIPVDGGRTA</sequence>
<dbReference type="PANTHER" id="PTHR43975:SF2">
    <property type="entry name" value="EG:BACR7A4.14 PROTEIN-RELATED"/>
    <property type="match status" value="1"/>
</dbReference>
<dbReference type="SUPFAM" id="SSF51735">
    <property type="entry name" value="NAD(P)-binding Rossmann-fold domains"/>
    <property type="match status" value="1"/>
</dbReference>
<dbReference type="RefSeq" id="WP_189036036.1">
    <property type="nucleotide sequence ID" value="NZ_BMMP01000003.1"/>
</dbReference>
<evidence type="ECO:0000313" key="3">
    <source>
        <dbReference type="EMBL" id="GGO45144.1"/>
    </source>
</evidence>
<dbReference type="EMBL" id="BMMP01000003">
    <property type="protein sequence ID" value="GGO45144.1"/>
    <property type="molecule type" value="Genomic_DNA"/>
</dbReference>
<dbReference type="Proteomes" id="UP000631535">
    <property type="component" value="Unassembled WGS sequence"/>
</dbReference>
<dbReference type="PRINTS" id="PR00080">
    <property type="entry name" value="SDRFAMILY"/>
</dbReference>